<dbReference type="Proteomes" id="UP000184001">
    <property type="component" value="Unassembled WGS sequence"/>
</dbReference>
<protein>
    <submittedName>
        <fullName evidence="3">Murein DD-endopeptidase MepM and murein hydrolase activator NlpD, contain LysM domain</fullName>
    </submittedName>
</protein>
<dbReference type="Gene3D" id="2.60.40.1590">
    <property type="entry name" value="Peptidoglycan hydrolase domains"/>
    <property type="match status" value="1"/>
</dbReference>
<evidence type="ECO:0000256" key="1">
    <source>
        <dbReference type="SAM" id="SignalP"/>
    </source>
</evidence>
<dbReference type="GO" id="GO:0004222">
    <property type="term" value="F:metalloendopeptidase activity"/>
    <property type="evidence" value="ECO:0007669"/>
    <property type="project" value="TreeGrafter"/>
</dbReference>
<dbReference type="AlphaFoldDB" id="A0A8G2C743"/>
<accession>A0A8G2C743</accession>
<evidence type="ECO:0000313" key="3">
    <source>
        <dbReference type="EMBL" id="SHI56488.1"/>
    </source>
</evidence>
<dbReference type="EMBL" id="FQZR01000002">
    <property type="protein sequence ID" value="SHI56488.1"/>
    <property type="molecule type" value="Genomic_DNA"/>
</dbReference>
<dbReference type="PANTHER" id="PTHR21666">
    <property type="entry name" value="PEPTIDASE-RELATED"/>
    <property type="match status" value="1"/>
</dbReference>
<name>A0A8G2C743_9BACT</name>
<keyword evidence="1" id="KW-0732">Signal</keyword>
<comment type="caution">
    <text evidence="3">The sequence shown here is derived from an EMBL/GenBank/DDBJ whole genome shotgun (WGS) entry which is preliminary data.</text>
</comment>
<sequence>MIRHAVLLICFVLLSAGSALGALRIDLPEKAMNGRAFLVTIHTDSQGPVLLKWDKKNVSVNCEKDSNEYNGVALLSLPRDFSKKTLQISAVEETLDGVNTVTRTIPVQHKKYREQHLTVDRKYVELSKKNLDRFYAERETVRGMMKSLSANRMWDAPFVRPVAGGVSSEYGVQRFFNGKPRKPHSGIDLRGKKGTPIKACADGVVRIAASHFFSGNSVYIDHGQGVVSMYFHMSKLLVHEGETVKKGQSIGEVGATGRVTGPHLHFGLRVSGVLVDPLPLLADKK</sequence>
<dbReference type="CDD" id="cd12797">
    <property type="entry name" value="M23_peptidase"/>
    <property type="match status" value="1"/>
</dbReference>
<dbReference type="Pfam" id="PF01551">
    <property type="entry name" value="Peptidase_M23"/>
    <property type="match status" value="1"/>
</dbReference>
<organism evidence="3 4">
    <name type="scientific">Halodesulfovibrio aestuarii</name>
    <dbReference type="NCBI Taxonomy" id="126333"/>
    <lineage>
        <taxon>Bacteria</taxon>
        <taxon>Pseudomonadati</taxon>
        <taxon>Thermodesulfobacteriota</taxon>
        <taxon>Desulfovibrionia</taxon>
        <taxon>Desulfovibrionales</taxon>
        <taxon>Desulfovibrionaceae</taxon>
        <taxon>Halodesulfovibrio</taxon>
    </lineage>
</organism>
<keyword evidence="3" id="KW-0378">Hydrolase</keyword>
<evidence type="ECO:0000313" key="4">
    <source>
        <dbReference type="Proteomes" id="UP000184001"/>
    </source>
</evidence>
<dbReference type="Gene3D" id="2.70.70.10">
    <property type="entry name" value="Glucose Permease (Domain IIA)"/>
    <property type="match status" value="1"/>
</dbReference>
<dbReference type="InterPro" id="IPR011055">
    <property type="entry name" value="Dup_hybrid_motif"/>
</dbReference>
<reference evidence="3 4" key="1">
    <citation type="submission" date="2016-11" db="EMBL/GenBank/DDBJ databases">
        <authorList>
            <person name="Varghese N."/>
            <person name="Submissions S."/>
        </authorList>
    </citation>
    <scope>NUCLEOTIDE SEQUENCE [LARGE SCALE GENOMIC DNA]</scope>
    <source>
        <strain evidence="3 4">DSM 17919</strain>
    </source>
</reference>
<dbReference type="InterPro" id="IPR016047">
    <property type="entry name" value="M23ase_b-sheet_dom"/>
</dbReference>
<dbReference type="SUPFAM" id="SSF51261">
    <property type="entry name" value="Duplicated hybrid motif"/>
    <property type="match status" value="1"/>
</dbReference>
<dbReference type="InterPro" id="IPR050570">
    <property type="entry name" value="Cell_wall_metabolism_enzyme"/>
</dbReference>
<gene>
    <name evidence="3" type="ORF">SAMN05660830_00320</name>
</gene>
<proteinExistence type="predicted"/>
<feature type="domain" description="M23ase beta-sheet core" evidence="2">
    <location>
        <begin position="183"/>
        <end position="277"/>
    </location>
</feature>
<dbReference type="RefSeq" id="WP_020001460.1">
    <property type="nucleotide sequence ID" value="NZ_CP192217.1"/>
</dbReference>
<feature type="chain" id="PRO_5034898749" evidence="1">
    <location>
        <begin position="22"/>
        <end position="285"/>
    </location>
</feature>
<dbReference type="PANTHER" id="PTHR21666:SF285">
    <property type="entry name" value="M23 FAMILY METALLOPEPTIDASE"/>
    <property type="match status" value="1"/>
</dbReference>
<feature type="signal peptide" evidence="1">
    <location>
        <begin position="1"/>
        <end position="21"/>
    </location>
</feature>
<evidence type="ECO:0000259" key="2">
    <source>
        <dbReference type="Pfam" id="PF01551"/>
    </source>
</evidence>